<dbReference type="InterPro" id="IPR001806">
    <property type="entry name" value="Small_GTPase"/>
</dbReference>
<dbReference type="GO" id="GO:0003924">
    <property type="term" value="F:GTPase activity"/>
    <property type="evidence" value="ECO:0007669"/>
    <property type="project" value="InterPro"/>
</dbReference>
<evidence type="ECO:0000256" key="13">
    <source>
        <dbReference type="ARBA" id="ARBA00023288"/>
    </source>
</evidence>
<evidence type="ECO:0000256" key="7">
    <source>
        <dbReference type="ARBA" id="ARBA00022741"/>
    </source>
</evidence>
<keyword evidence="13" id="KW-0449">Lipoprotein</keyword>
<comment type="similarity">
    <text evidence="3">Belongs to the small GTPase superfamily. Rab family.</text>
</comment>
<dbReference type="SMART" id="SM00174">
    <property type="entry name" value="RHO"/>
    <property type="match status" value="1"/>
</dbReference>
<feature type="compositionally biased region" description="Gly residues" evidence="16">
    <location>
        <begin position="855"/>
        <end position="868"/>
    </location>
</feature>
<evidence type="ECO:0000256" key="12">
    <source>
        <dbReference type="ARBA" id="ARBA00023136"/>
    </source>
</evidence>
<comment type="function">
    <text evidence="15">Protein transport. Probably involved in vesicular traffic.</text>
</comment>
<dbReference type="InterPro" id="IPR013946">
    <property type="entry name" value="NCA2-like"/>
</dbReference>
<keyword evidence="6" id="KW-0812">Transmembrane</keyword>
<dbReference type="SMART" id="SM00175">
    <property type="entry name" value="RAB"/>
    <property type="match status" value="1"/>
</dbReference>
<dbReference type="PANTHER" id="PTHR28234:SF1">
    <property type="entry name" value="NUCLEAR CONTROL OF ATPASE PROTEIN 2"/>
    <property type="match status" value="1"/>
</dbReference>
<keyword evidence="10" id="KW-0496">Mitochondrion</keyword>
<dbReference type="InterPro" id="IPR027417">
    <property type="entry name" value="P-loop_NTPase"/>
</dbReference>
<proteinExistence type="inferred from homology"/>
<dbReference type="InterPro" id="IPR005225">
    <property type="entry name" value="Small_GTP-bd"/>
</dbReference>
<reference evidence="17" key="1">
    <citation type="submission" date="2020-01" db="EMBL/GenBank/DDBJ databases">
        <authorList>
            <consortium name="DOE Joint Genome Institute"/>
            <person name="Haridas S."/>
            <person name="Albert R."/>
            <person name="Binder M."/>
            <person name="Bloem J."/>
            <person name="Labutti K."/>
            <person name="Salamov A."/>
            <person name="Andreopoulos B."/>
            <person name="Baker S.E."/>
            <person name="Barry K."/>
            <person name="Bills G."/>
            <person name="Bluhm B.H."/>
            <person name="Cannon C."/>
            <person name="Castanera R."/>
            <person name="Culley D.E."/>
            <person name="Daum C."/>
            <person name="Ezra D."/>
            <person name="Gonzalez J.B."/>
            <person name="Henrissat B."/>
            <person name="Kuo A."/>
            <person name="Liang C."/>
            <person name="Lipzen A."/>
            <person name="Lutzoni F."/>
            <person name="Magnuson J."/>
            <person name="Mondo S."/>
            <person name="Nolan M."/>
            <person name="Ohm R."/>
            <person name="Pangilinan J."/>
            <person name="Park H.-J."/>
            <person name="Ramirez L."/>
            <person name="Alfaro M."/>
            <person name="Sun H."/>
            <person name="Tritt A."/>
            <person name="Yoshinaga Y."/>
            <person name="Zwiers L.-H."/>
            <person name="Turgeon B.G."/>
            <person name="Goodwin S.B."/>
            <person name="Spatafora J.W."/>
            <person name="Crous P.W."/>
            <person name="Grigoriev I.V."/>
        </authorList>
    </citation>
    <scope>NUCLEOTIDE SEQUENCE</scope>
    <source>
        <strain evidence="17">CBS 394.84</strain>
    </source>
</reference>
<evidence type="ECO:0000313" key="18">
    <source>
        <dbReference type="Proteomes" id="UP000800039"/>
    </source>
</evidence>
<dbReference type="RefSeq" id="XP_040785087.1">
    <property type="nucleotide sequence ID" value="XM_040932170.1"/>
</dbReference>
<dbReference type="FunFam" id="3.40.50.300:FF:000363">
    <property type="entry name" value="Secretion related GTPase srgA"/>
    <property type="match status" value="1"/>
</dbReference>
<comment type="caution">
    <text evidence="17">The sequence shown here is derived from an EMBL/GenBank/DDBJ whole genome shotgun (WGS) entry which is preliminary data.</text>
</comment>
<evidence type="ECO:0000256" key="10">
    <source>
        <dbReference type="ARBA" id="ARBA00023128"/>
    </source>
</evidence>
<keyword evidence="12" id="KW-0472">Membrane</keyword>
<dbReference type="GO" id="GO:0005525">
    <property type="term" value="F:GTP binding"/>
    <property type="evidence" value="ECO:0007669"/>
    <property type="project" value="UniProtKB-KW"/>
</dbReference>
<keyword evidence="8" id="KW-0653">Protein transport</keyword>
<evidence type="ECO:0000256" key="14">
    <source>
        <dbReference type="ARBA" id="ARBA00023289"/>
    </source>
</evidence>
<keyword evidence="4" id="KW-0813">Transport</keyword>
<dbReference type="PROSITE" id="PS51421">
    <property type="entry name" value="RAS"/>
    <property type="match status" value="1"/>
</dbReference>
<gene>
    <name evidence="17" type="ORF">K460DRAFT_359119</name>
</gene>
<dbReference type="PROSITE" id="PS51419">
    <property type="entry name" value="RAB"/>
    <property type="match status" value="1"/>
</dbReference>
<keyword evidence="5" id="KW-1003">Cell membrane</keyword>
<dbReference type="CDD" id="cd01867">
    <property type="entry name" value="Rab8_Rab10_Rab13_like"/>
    <property type="match status" value="1"/>
</dbReference>
<keyword evidence="9" id="KW-1133">Transmembrane helix</keyword>
<dbReference type="PROSITE" id="PS51420">
    <property type="entry name" value="RHO"/>
    <property type="match status" value="1"/>
</dbReference>
<evidence type="ECO:0000256" key="4">
    <source>
        <dbReference type="ARBA" id="ARBA00022448"/>
    </source>
</evidence>
<dbReference type="NCBIfam" id="TIGR00231">
    <property type="entry name" value="small_GTP"/>
    <property type="match status" value="1"/>
</dbReference>
<evidence type="ECO:0000256" key="2">
    <source>
        <dbReference type="ARBA" id="ARBA00004342"/>
    </source>
</evidence>
<organism evidence="17 18">
    <name type="scientific">Cucurbitaria berberidis CBS 394.84</name>
    <dbReference type="NCBI Taxonomy" id="1168544"/>
    <lineage>
        <taxon>Eukaryota</taxon>
        <taxon>Fungi</taxon>
        <taxon>Dikarya</taxon>
        <taxon>Ascomycota</taxon>
        <taxon>Pezizomycotina</taxon>
        <taxon>Dothideomycetes</taxon>
        <taxon>Pleosporomycetidae</taxon>
        <taxon>Pleosporales</taxon>
        <taxon>Pleosporineae</taxon>
        <taxon>Cucurbitariaceae</taxon>
        <taxon>Cucurbitaria</taxon>
    </lineage>
</organism>
<dbReference type="Proteomes" id="UP000800039">
    <property type="component" value="Unassembled WGS sequence"/>
</dbReference>
<dbReference type="PRINTS" id="PR00449">
    <property type="entry name" value="RASTRNSFRMNG"/>
</dbReference>
<dbReference type="Pfam" id="PF08637">
    <property type="entry name" value="NCA2"/>
    <property type="match status" value="1"/>
</dbReference>
<dbReference type="AlphaFoldDB" id="A0A9P4L5Q5"/>
<name>A0A9P4L5Q5_9PLEO</name>
<keyword evidence="18" id="KW-1185">Reference proteome</keyword>
<dbReference type="GO" id="GO:0015031">
    <property type="term" value="P:protein transport"/>
    <property type="evidence" value="ECO:0007669"/>
    <property type="project" value="UniProtKB-KW"/>
</dbReference>
<keyword evidence="11" id="KW-0342">GTP-binding</keyword>
<evidence type="ECO:0000256" key="15">
    <source>
        <dbReference type="ARBA" id="ARBA00025673"/>
    </source>
</evidence>
<keyword evidence="7" id="KW-0547">Nucleotide-binding</keyword>
<evidence type="ECO:0000256" key="9">
    <source>
        <dbReference type="ARBA" id="ARBA00022989"/>
    </source>
</evidence>
<dbReference type="PANTHER" id="PTHR28234">
    <property type="entry name" value="NUCLEAR CONTROL OF ATPASE PROTEIN 2"/>
    <property type="match status" value="1"/>
</dbReference>
<dbReference type="GO" id="GO:0005741">
    <property type="term" value="C:mitochondrial outer membrane"/>
    <property type="evidence" value="ECO:0007669"/>
    <property type="project" value="TreeGrafter"/>
</dbReference>
<feature type="region of interest" description="Disordered" evidence="16">
    <location>
        <begin position="849"/>
        <end position="868"/>
    </location>
</feature>
<evidence type="ECO:0000256" key="6">
    <source>
        <dbReference type="ARBA" id="ARBA00022692"/>
    </source>
</evidence>
<evidence type="ECO:0000256" key="11">
    <source>
        <dbReference type="ARBA" id="ARBA00023134"/>
    </source>
</evidence>
<evidence type="ECO:0000313" key="17">
    <source>
        <dbReference type="EMBL" id="KAF1842524.1"/>
    </source>
</evidence>
<dbReference type="GeneID" id="63849421"/>
<evidence type="ECO:0000256" key="16">
    <source>
        <dbReference type="SAM" id="MobiDB-lite"/>
    </source>
</evidence>
<evidence type="ECO:0000256" key="1">
    <source>
        <dbReference type="ARBA" id="ARBA00004225"/>
    </source>
</evidence>
<dbReference type="SUPFAM" id="SSF52540">
    <property type="entry name" value="P-loop containing nucleoside triphosphate hydrolases"/>
    <property type="match status" value="1"/>
</dbReference>
<protein>
    <submittedName>
        <fullName evidence="17">NCA2-domain-containing protein</fullName>
    </submittedName>
</protein>
<dbReference type="GO" id="GO:0005886">
    <property type="term" value="C:plasma membrane"/>
    <property type="evidence" value="ECO:0007669"/>
    <property type="project" value="UniProtKB-SubCell"/>
</dbReference>
<evidence type="ECO:0000256" key="5">
    <source>
        <dbReference type="ARBA" id="ARBA00022475"/>
    </source>
</evidence>
<sequence>MSLVVDQVRRIDSQLDRVQLSTTRTGGSFSTLTAEEAHDPAKAARIAQLQNLIKSLSTTASSKSDLVPAGRILETLQRAEISSSCSTCNQWFTQGEDNGYSDENTRADASYEHELEWLLLSKATTQAYGQVLNTILEQTIPLEDDIWYWDDILSTYRFAGLYSIQTSPLRVWKWSQEIYHDVRSRGGQLADGWSQFYGLVKNAVQERSIANIQQRVVSPLALVRNEGRKKRAALRKIRLINANALGVLLGEGLSNESFQDDGTQSPGLLNTQDSSRNRWKSTVSKSIALMDAVIQSVNTAELSVDKFDDSVASITQDDQYYELHEPTGERTATTLRPGDVAERLEYLLRRALPTYSTNFNAVVKENGRPSRLIRYWLPAAALLISSTTILRIFVNRKEEILNWIREFGQTVIDFWSNWVIEPAKKVIGTIRHDEDSEVSIMSKRSLEADRASLERMVVDFAVKNPEGPALNDTQIADIRAKVREGDLTTVLRSYERDIQSPVKGAIVGNLASALLIQVQKTKVDVEVAMSGIDSILKSQELLFGFIGLTPGLLVSIGAYRWLQGVFSSRKGVQRWAKQGRMLLILRNIDRILTGATPTEFGEISYKDHGLLLCEVHLLRQAASDILPRRIFHDFLVEIDELVDVRSGLDRQQKVVERIRWAYSKWFTNYDFLIKLLLIGDSGVGKSCCLLRFSEDSFTPSFITTIGIDFKIRTIELDGKRVKLQIWDTAGQERFRTITTAYYRGAMGILLVYDVTDERSFNNIRTWFSNVEQHATEGVNKILIGNKCDWEEKRAVSTEQGQALADELGIPFLEVSAKSNINVDKAFYSLASDIKTRLIDTARTDQTAQPKVDVGGTDGGNAGMGGKCC</sequence>
<accession>A0A9P4L5Q5</accession>
<dbReference type="SMART" id="SM00176">
    <property type="entry name" value="RAN"/>
    <property type="match status" value="1"/>
</dbReference>
<evidence type="ECO:0000256" key="3">
    <source>
        <dbReference type="ARBA" id="ARBA00006270"/>
    </source>
</evidence>
<keyword evidence="14" id="KW-0636">Prenylation</keyword>
<comment type="subcellular location">
    <subcellularLocation>
        <location evidence="2">Cell membrane</location>
        <topology evidence="2">Lipid-anchor</topology>
        <orientation evidence="2">Cytoplasmic side</orientation>
    </subcellularLocation>
    <subcellularLocation>
        <location evidence="1">Mitochondrion membrane</location>
        <topology evidence="1">Multi-pass membrane protein</topology>
    </subcellularLocation>
</comment>
<dbReference type="SMART" id="SM00173">
    <property type="entry name" value="RAS"/>
    <property type="match status" value="1"/>
</dbReference>
<dbReference type="EMBL" id="ML976618">
    <property type="protein sequence ID" value="KAF1842524.1"/>
    <property type="molecule type" value="Genomic_DNA"/>
</dbReference>
<evidence type="ECO:0000256" key="8">
    <source>
        <dbReference type="ARBA" id="ARBA00022927"/>
    </source>
</evidence>
<dbReference type="Gene3D" id="3.40.50.300">
    <property type="entry name" value="P-loop containing nucleotide triphosphate hydrolases"/>
    <property type="match status" value="1"/>
</dbReference>
<dbReference type="OrthoDB" id="413313at2759"/>
<dbReference type="Pfam" id="PF00071">
    <property type="entry name" value="Ras"/>
    <property type="match status" value="1"/>
</dbReference>